<proteinExistence type="predicted"/>
<evidence type="ECO:0000313" key="2">
    <source>
        <dbReference type="EMBL" id="MCY6485424.1"/>
    </source>
</evidence>
<comment type="caution">
    <text evidence="2">The sequence shown here is derived from an EMBL/GenBank/DDBJ whole genome shotgun (WGS) entry which is preliminary data.</text>
</comment>
<dbReference type="EMBL" id="JAPQER010000007">
    <property type="protein sequence ID" value="MCY6485424.1"/>
    <property type="molecule type" value="Genomic_DNA"/>
</dbReference>
<feature type="compositionally biased region" description="Basic and acidic residues" evidence="1">
    <location>
        <begin position="72"/>
        <end position="90"/>
    </location>
</feature>
<gene>
    <name evidence="2" type="ORF">OW763_13900</name>
</gene>
<feature type="compositionally biased region" description="Polar residues" evidence="1">
    <location>
        <begin position="38"/>
        <end position="48"/>
    </location>
</feature>
<dbReference type="RefSeq" id="WP_268041747.1">
    <property type="nucleotide sequence ID" value="NZ_JAPQER010000007.1"/>
</dbReference>
<evidence type="ECO:0000313" key="3">
    <source>
        <dbReference type="Proteomes" id="UP001078443"/>
    </source>
</evidence>
<accession>A0ABT4D2G7</accession>
<dbReference type="Proteomes" id="UP001078443">
    <property type="component" value="Unassembled WGS sequence"/>
</dbReference>
<feature type="region of interest" description="Disordered" evidence="1">
    <location>
        <begin position="1"/>
        <end position="99"/>
    </location>
</feature>
<protein>
    <recommendedName>
        <fullName evidence="4">CopG family transcriptional regulator</fullName>
    </recommendedName>
</protein>
<name>A0ABT4D2G7_9CLOT</name>
<evidence type="ECO:0000256" key="1">
    <source>
        <dbReference type="SAM" id="MobiDB-lite"/>
    </source>
</evidence>
<sequence length="149" mass="17011">MAKKSDNTNIKNLGKGILDTLTSINEEKSKKVKDEKNNTVNTPKSTTVSDKKSKRVNIENSKLINTQNNNTIKEENNKSVNKEKSKDSKEKKSKRSFMLKEKSIQKLNMLNMALNDKDLSTIVDEAINLYFEENKGNIEDLISRYNALK</sequence>
<keyword evidence="3" id="KW-1185">Reference proteome</keyword>
<feature type="compositionally biased region" description="Polar residues" evidence="1">
    <location>
        <begin position="58"/>
        <end position="71"/>
    </location>
</feature>
<feature type="compositionally biased region" description="Basic and acidic residues" evidence="1">
    <location>
        <begin position="25"/>
        <end position="37"/>
    </location>
</feature>
<evidence type="ECO:0008006" key="4">
    <source>
        <dbReference type="Google" id="ProtNLM"/>
    </source>
</evidence>
<reference evidence="2" key="1">
    <citation type="submission" date="2022-12" db="EMBL/GenBank/DDBJ databases">
        <authorList>
            <person name="Wang J."/>
        </authorList>
    </citation>
    <scope>NUCLEOTIDE SEQUENCE</scope>
    <source>
        <strain evidence="2">HY-45-18</strain>
    </source>
</reference>
<organism evidence="2 3">
    <name type="scientific">Clostridium aestuarii</name>
    <dbReference type="NCBI Taxonomy" id="338193"/>
    <lineage>
        <taxon>Bacteria</taxon>
        <taxon>Bacillati</taxon>
        <taxon>Bacillota</taxon>
        <taxon>Clostridia</taxon>
        <taxon>Eubacteriales</taxon>
        <taxon>Clostridiaceae</taxon>
        <taxon>Clostridium</taxon>
    </lineage>
</organism>